<feature type="signal peptide" evidence="1">
    <location>
        <begin position="1"/>
        <end position="25"/>
    </location>
</feature>
<reference evidence="3 4" key="1">
    <citation type="submission" date="2017-02" db="EMBL/GenBank/DDBJ databases">
        <authorList>
            <person name="Peterson S.W."/>
        </authorList>
    </citation>
    <scope>NUCLEOTIDE SEQUENCE [LARGE SCALE GENOMIC DNA]</scope>
    <source>
        <strain evidence="3 4">P15</strain>
    </source>
</reference>
<dbReference type="PROSITE" id="PS50222">
    <property type="entry name" value="EF_HAND_2"/>
    <property type="match status" value="1"/>
</dbReference>
<evidence type="ECO:0000259" key="2">
    <source>
        <dbReference type="PROSITE" id="PS50222"/>
    </source>
</evidence>
<feature type="domain" description="EF-hand" evidence="2">
    <location>
        <begin position="32"/>
        <end position="67"/>
    </location>
</feature>
<feature type="chain" id="PRO_5013205218" evidence="1">
    <location>
        <begin position="26"/>
        <end position="147"/>
    </location>
</feature>
<dbReference type="InterPro" id="IPR011992">
    <property type="entry name" value="EF-hand-dom_pair"/>
</dbReference>
<organism evidence="3 4">
    <name type="scientific">Pseudoxanthomonas indica</name>
    <dbReference type="NCBI Taxonomy" id="428993"/>
    <lineage>
        <taxon>Bacteria</taxon>
        <taxon>Pseudomonadati</taxon>
        <taxon>Pseudomonadota</taxon>
        <taxon>Gammaproteobacteria</taxon>
        <taxon>Lysobacterales</taxon>
        <taxon>Lysobacteraceae</taxon>
        <taxon>Pseudoxanthomonas</taxon>
    </lineage>
</organism>
<proteinExistence type="predicted"/>
<dbReference type="OrthoDB" id="6025648at2"/>
<accession>A0A1T5IU03</accession>
<dbReference type="SMART" id="SM00054">
    <property type="entry name" value="EFh"/>
    <property type="match status" value="2"/>
</dbReference>
<protein>
    <submittedName>
        <fullName evidence="3">EF hand</fullName>
    </submittedName>
</protein>
<dbReference type="Pfam" id="PF13202">
    <property type="entry name" value="EF-hand_5"/>
    <property type="match status" value="4"/>
</dbReference>
<dbReference type="SUPFAM" id="SSF47473">
    <property type="entry name" value="EF-hand"/>
    <property type="match status" value="1"/>
</dbReference>
<evidence type="ECO:0000313" key="4">
    <source>
        <dbReference type="Proteomes" id="UP000190341"/>
    </source>
</evidence>
<keyword evidence="4" id="KW-1185">Reference proteome</keyword>
<evidence type="ECO:0000256" key="1">
    <source>
        <dbReference type="SAM" id="SignalP"/>
    </source>
</evidence>
<gene>
    <name evidence="3" type="ORF">SAMN06296058_0244</name>
</gene>
<dbReference type="EMBL" id="FUZV01000001">
    <property type="protein sequence ID" value="SKC42635.1"/>
    <property type="molecule type" value="Genomic_DNA"/>
</dbReference>
<dbReference type="AlphaFoldDB" id="A0A1T5IU03"/>
<name>A0A1T5IU03_9GAMM</name>
<dbReference type="InterPro" id="IPR018247">
    <property type="entry name" value="EF_Hand_1_Ca_BS"/>
</dbReference>
<dbReference type="PROSITE" id="PS00018">
    <property type="entry name" value="EF_HAND_1"/>
    <property type="match status" value="3"/>
</dbReference>
<dbReference type="GO" id="GO:0005509">
    <property type="term" value="F:calcium ion binding"/>
    <property type="evidence" value="ECO:0007669"/>
    <property type="project" value="InterPro"/>
</dbReference>
<sequence length="147" mass="16111">MRRSSFIASLLVLASAIATTGVCQTQDTSSATGEMDAQQRFQALDADHDGLLSKYEYDSDVLMAVADANRDGLVSPQELEQALGPQAPGTKSMASRMIAADIDRDGQLNEDELRNAMELRFKWLDRNADGNLDLEEMRAGYGVRVRP</sequence>
<dbReference type="InterPro" id="IPR002048">
    <property type="entry name" value="EF_hand_dom"/>
</dbReference>
<dbReference type="Proteomes" id="UP000190341">
    <property type="component" value="Unassembled WGS sequence"/>
</dbReference>
<keyword evidence="1" id="KW-0732">Signal</keyword>
<dbReference type="Gene3D" id="1.10.238.10">
    <property type="entry name" value="EF-hand"/>
    <property type="match status" value="2"/>
</dbReference>
<dbReference type="RefSeq" id="WP_079722670.1">
    <property type="nucleotide sequence ID" value="NZ_BMCL01000003.1"/>
</dbReference>
<evidence type="ECO:0000313" key="3">
    <source>
        <dbReference type="EMBL" id="SKC42635.1"/>
    </source>
</evidence>
<dbReference type="STRING" id="428993.SAMN06296058_0244"/>